<organism evidence="2 3">
    <name type="scientific">Kaistia terrae</name>
    <dbReference type="NCBI Taxonomy" id="537017"/>
    <lineage>
        <taxon>Bacteria</taxon>
        <taxon>Pseudomonadati</taxon>
        <taxon>Pseudomonadota</taxon>
        <taxon>Alphaproteobacteria</taxon>
        <taxon>Hyphomicrobiales</taxon>
        <taxon>Kaistiaceae</taxon>
        <taxon>Kaistia</taxon>
    </lineage>
</organism>
<dbReference type="EMBL" id="JBHSML010000030">
    <property type="protein sequence ID" value="MFC5518948.1"/>
    <property type="molecule type" value="Genomic_DNA"/>
</dbReference>
<name>A0ABW0Q3K7_9HYPH</name>
<dbReference type="Gene3D" id="1.10.260.40">
    <property type="entry name" value="lambda repressor-like DNA-binding domains"/>
    <property type="match status" value="1"/>
</dbReference>
<comment type="caution">
    <text evidence="2">The sequence shown here is derived from an EMBL/GenBank/DDBJ whole genome shotgun (WGS) entry which is preliminary data.</text>
</comment>
<dbReference type="Proteomes" id="UP001596150">
    <property type="component" value="Unassembled WGS sequence"/>
</dbReference>
<evidence type="ECO:0000256" key="1">
    <source>
        <dbReference type="SAM" id="MobiDB-lite"/>
    </source>
</evidence>
<proteinExistence type="predicted"/>
<evidence type="ECO:0000313" key="2">
    <source>
        <dbReference type="EMBL" id="MFC5518948.1"/>
    </source>
</evidence>
<feature type="compositionally biased region" description="Basic and acidic residues" evidence="1">
    <location>
        <begin position="78"/>
        <end position="87"/>
    </location>
</feature>
<reference evidence="3" key="1">
    <citation type="journal article" date="2019" name="Int. J. Syst. Evol. Microbiol.">
        <title>The Global Catalogue of Microorganisms (GCM) 10K type strain sequencing project: providing services to taxonomists for standard genome sequencing and annotation.</title>
        <authorList>
            <consortium name="The Broad Institute Genomics Platform"/>
            <consortium name="The Broad Institute Genome Sequencing Center for Infectious Disease"/>
            <person name="Wu L."/>
            <person name="Ma J."/>
        </authorList>
    </citation>
    <scope>NUCLEOTIDE SEQUENCE [LARGE SCALE GENOMIC DNA]</scope>
    <source>
        <strain evidence="3">KACC 12633</strain>
    </source>
</reference>
<accession>A0ABW0Q3K7</accession>
<dbReference type="SUPFAM" id="SSF47413">
    <property type="entry name" value="lambda repressor-like DNA-binding domains"/>
    <property type="match status" value="1"/>
</dbReference>
<dbReference type="RefSeq" id="WP_266346386.1">
    <property type="nucleotide sequence ID" value="NZ_JAPKNH010000016.1"/>
</dbReference>
<evidence type="ECO:0000313" key="3">
    <source>
        <dbReference type="Proteomes" id="UP001596150"/>
    </source>
</evidence>
<protein>
    <recommendedName>
        <fullName evidence="4">HTH cro/C1-type domain-containing protein</fullName>
    </recommendedName>
</protein>
<evidence type="ECO:0008006" key="4">
    <source>
        <dbReference type="Google" id="ProtNLM"/>
    </source>
</evidence>
<feature type="region of interest" description="Disordered" evidence="1">
    <location>
        <begin position="71"/>
        <end position="95"/>
    </location>
</feature>
<keyword evidence="3" id="KW-1185">Reference proteome</keyword>
<dbReference type="InterPro" id="IPR010982">
    <property type="entry name" value="Lambda_DNA-bd_dom_sf"/>
</dbReference>
<gene>
    <name evidence="2" type="ORF">ACFPP9_24510</name>
</gene>
<sequence length="95" mass="10179">MLTTGNQLRAARALVDMDQSSLASRAGVNINTIGAMEKRGAELLTSGLDKIRAVMSVLEAEGIEFLNHGQPGVRLRRGKTDQGRSPEDLTTENDG</sequence>